<proteinExistence type="predicted"/>
<dbReference type="EMBL" id="BSXG01000115">
    <property type="protein sequence ID" value="GME44594.1"/>
    <property type="molecule type" value="Genomic_DNA"/>
</dbReference>
<name>A0ACB5SJS9_9PEZI</name>
<evidence type="ECO:0000313" key="1">
    <source>
        <dbReference type="EMBL" id="GME44594.1"/>
    </source>
</evidence>
<reference evidence="1" key="1">
    <citation type="submission" date="2024-09" db="EMBL/GenBank/DDBJ databases">
        <title>Draft Genome Sequences of Neofusicoccum parvum.</title>
        <authorList>
            <person name="Ashida A."/>
            <person name="Camagna M."/>
            <person name="Tanaka A."/>
            <person name="Takemoto D."/>
        </authorList>
    </citation>
    <scope>NUCLEOTIDE SEQUENCE</scope>
    <source>
        <strain evidence="1">PPO83</strain>
    </source>
</reference>
<protein>
    <submittedName>
        <fullName evidence="1">Cytochrome P450</fullName>
    </submittedName>
</protein>
<comment type="caution">
    <text evidence="1">The sequence shown here is derived from an EMBL/GenBank/DDBJ whole genome shotgun (WGS) entry which is preliminary data.</text>
</comment>
<dbReference type="Proteomes" id="UP001165186">
    <property type="component" value="Unassembled WGS sequence"/>
</dbReference>
<gene>
    <name evidence="1" type="primary">g8939</name>
    <name evidence="1" type="ORF">NpPPO83_00008939</name>
</gene>
<keyword evidence="2" id="KW-1185">Reference proteome</keyword>
<accession>A0ACB5SJS9</accession>
<sequence>MHPGSIEPDAKSRLPLFVVALVVALLVLQRFLAQRARHDEPPEAGAAIPIPYIGHMIGLMRHKMGYYVRLSKNNPLPVYSITTFGGKVYVVNAPDVASAVFRNTKDLSFARMAAEVVSRVSLSSTEGTQTMLKNANGFQGDKGYTPEGFKLLHAALAPGPGLQDMISTATARVSATLGQLEPEPGTPSKPVRLYASLQHLIGQATSDAVYGPMNPFRDPDVEQAFWDFEQNFTLLLVNVAPSFTARRGHRGRQRLHQAFEHYFREKGHLEGSSVVKARYDVADRHALSIEDMARFEATMAIGILGTTSPATFWMVFYLFSQPALLEQLRAATAPFVTTTTGADGQPHRTADVGRIRALPLVTSVWHEVLRRSACGTSARLVERDCTLPLSPPVLLRRGGVVQMPSRVPHTDRRLWGAAVGDFDPARFADRKPAQPGAFRPFGGGNTLCPGRHLAAAEITGVAVMMALRFDLEPAGAAGMAWVEPAMYATSVAAAIYSPEADIPVLIKKRKGYETGTWEFH</sequence>
<evidence type="ECO:0000313" key="2">
    <source>
        <dbReference type="Proteomes" id="UP001165186"/>
    </source>
</evidence>
<organism evidence="1 2">
    <name type="scientific">Neofusicoccum parvum</name>
    <dbReference type="NCBI Taxonomy" id="310453"/>
    <lineage>
        <taxon>Eukaryota</taxon>
        <taxon>Fungi</taxon>
        <taxon>Dikarya</taxon>
        <taxon>Ascomycota</taxon>
        <taxon>Pezizomycotina</taxon>
        <taxon>Dothideomycetes</taxon>
        <taxon>Dothideomycetes incertae sedis</taxon>
        <taxon>Botryosphaeriales</taxon>
        <taxon>Botryosphaeriaceae</taxon>
        <taxon>Neofusicoccum</taxon>
    </lineage>
</organism>